<evidence type="ECO:0000256" key="1">
    <source>
        <dbReference type="SAM" id="MobiDB-lite"/>
    </source>
</evidence>
<evidence type="ECO:0008006" key="4">
    <source>
        <dbReference type="Google" id="ProtNLM"/>
    </source>
</evidence>
<feature type="compositionally biased region" description="Basic and acidic residues" evidence="1">
    <location>
        <begin position="22"/>
        <end position="66"/>
    </location>
</feature>
<feature type="region of interest" description="Disordered" evidence="1">
    <location>
        <begin position="1"/>
        <end position="72"/>
    </location>
</feature>
<protein>
    <recommendedName>
        <fullName evidence="4">DUF2992 domain-containing protein</fullName>
    </recommendedName>
</protein>
<proteinExistence type="predicted"/>
<evidence type="ECO:0000313" key="3">
    <source>
        <dbReference type="Proteomes" id="UP000176863"/>
    </source>
</evidence>
<accession>A0A1F6CTU2</accession>
<name>A0A1F6CTU2_9BACT</name>
<reference evidence="2 3" key="1">
    <citation type="journal article" date="2016" name="Nat. Commun.">
        <title>Thousands of microbial genomes shed light on interconnected biogeochemical processes in an aquifer system.</title>
        <authorList>
            <person name="Anantharaman K."/>
            <person name="Brown C.T."/>
            <person name="Hug L.A."/>
            <person name="Sharon I."/>
            <person name="Castelle C.J."/>
            <person name="Probst A.J."/>
            <person name="Thomas B.C."/>
            <person name="Singh A."/>
            <person name="Wilkins M.J."/>
            <person name="Karaoz U."/>
            <person name="Brodie E.L."/>
            <person name="Williams K.H."/>
            <person name="Hubbard S.S."/>
            <person name="Banfield J.F."/>
        </authorList>
    </citation>
    <scope>NUCLEOTIDE SEQUENCE [LARGE SCALE GENOMIC DNA]</scope>
</reference>
<evidence type="ECO:0000313" key="2">
    <source>
        <dbReference type="EMBL" id="OGG52596.1"/>
    </source>
</evidence>
<feature type="compositionally biased region" description="Basic residues" evidence="1">
    <location>
        <begin position="1"/>
        <end position="12"/>
    </location>
</feature>
<gene>
    <name evidence="2" type="ORF">A2851_00270</name>
</gene>
<comment type="caution">
    <text evidence="2">The sequence shown here is derived from an EMBL/GenBank/DDBJ whole genome shotgun (WGS) entry which is preliminary data.</text>
</comment>
<dbReference type="STRING" id="1798480.A2851_00270"/>
<dbReference type="EMBL" id="MFKT01000025">
    <property type="protein sequence ID" value="OGG52596.1"/>
    <property type="molecule type" value="Genomic_DNA"/>
</dbReference>
<dbReference type="AlphaFoldDB" id="A0A1F6CTU2"/>
<sequence length="72" mass="8794">MKKELRIHRKENRRSLWQASRLEGKVKNTGIRAEKKPKQKQADRLKLDAPKKIQGLTDRERKDYQRKSKRRR</sequence>
<dbReference type="Proteomes" id="UP000176863">
    <property type="component" value="Unassembled WGS sequence"/>
</dbReference>
<organism evidence="2 3">
    <name type="scientific">Candidatus Kaiserbacteria bacterium RIFCSPHIGHO2_01_FULL_53_29</name>
    <dbReference type="NCBI Taxonomy" id="1798480"/>
    <lineage>
        <taxon>Bacteria</taxon>
        <taxon>Candidatus Kaiseribacteriota</taxon>
    </lineage>
</organism>